<dbReference type="PANTHER" id="PTHR22427">
    <property type="entry name" value="GH15728P"/>
    <property type="match status" value="1"/>
</dbReference>
<feature type="compositionally biased region" description="Basic and acidic residues" evidence="1">
    <location>
        <begin position="869"/>
        <end position="888"/>
    </location>
</feature>
<feature type="compositionally biased region" description="Basic and acidic residues" evidence="1">
    <location>
        <begin position="298"/>
        <end position="307"/>
    </location>
</feature>
<protein>
    <recommendedName>
        <fullName evidence="2">BTB domain-containing protein</fullName>
    </recommendedName>
</protein>
<feature type="compositionally biased region" description="Low complexity" evidence="1">
    <location>
        <begin position="1759"/>
        <end position="1775"/>
    </location>
</feature>
<feature type="compositionally biased region" description="Polar residues" evidence="1">
    <location>
        <begin position="1153"/>
        <end position="1165"/>
    </location>
</feature>
<gene>
    <name evidence="3" type="ORF">MNOR_LOCUS18460</name>
</gene>
<reference evidence="3 4" key="1">
    <citation type="submission" date="2024-05" db="EMBL/GenBank/DDBJ databases">
        <authorList>
            <person name="Wallberg A."/>
        </authorList>
    </citation>
    <scope>NUCLEOTIDE SEQUENCE [LARGE SCALE GENOMIC DNA]</scope>
</reference>
<feature type="compositionally biased region" description="Basic and acidic residues" evidence="1">
    <location>
        <begin position="551"/>
        <end position="566"/>
    </location>
</feature>
<dbReference type="InterPro" id="IPR043225">
    <property type="entry name" value="BACK_BTBD8"/>
</dbReference>
<feature type="domain" description="BTB" evidence="2">
    <location>
        <begin position="1341"/>
        <end position="1408"/>
    </location>
</feature>
<dbReference type="CDD" id="cd18490">
    <property type="entry name" value="BACK_BTBD8"/>
    <property type="match status" value="1"/>
</dbReference>
<feature type="region of interest" description="Disordered" evidence="1">
    <location>
        <begin position="406"/>
        <end position="434"/>
    </location>
</feature>
<feature type="compositionally biased region" description="Polar residues" evidence="1">
    <location>
        <begin position="1706"/>
        <end position="1715"/>
    </location>
</feature>
<dbReference type="Proteomes" id="UP001497623">
    <property type="component" value="Unassembled WGS sequence"/>
</dbReference>
<feature type="compositionally biased region" description="Polar residues" evidence="1">
    <location>
        <begin position="1813"/>
        <end position="1830"/>
    </location>
</feature>
<feature type="compositionally biased region" description="Polar residues" evidence="1">
    <location>
        <begin position="344"/>
        <end position="354"/>
    </location>
</feature>
<feature type="non-terminal residue" evidence="3">
    <location>
        <position position="1986"/>
    </location>
</feature>
<comment type="caution">
    <text evidence="3">The sequence shown here is derived from an EMBL/GenBank/DDBJ whole genome shotgun (WGS) entry which is preliminary data.</text>
</comment>
<dbReference type="Pfam" id="PF00651">
    <property type="entry name" value="BTB"/>
    <property type="match status" value="1"/>
</dbReference>
<feature type="region of interest" description="Disordered" evidence="1">
    <location>
        <begin position="806"/>
        <end position="960"/>
    </location>
</feature>
<evidence type="ECO:0000313" key="4">
    <source>
        <dbReference type="Proteomes" id="UP001497623"/>
    </source>
</evidence>
<feature type="compositionally biased region" description="Polar residues" evidence="1">
    <location>
        <begin position="486"/>
        <end position="531"/>
    </location>
</feature>
<dbReference type="PANTHER" id="PTHR22427:SF7">
    <property type="entry name" value="GH15728P"/>
    <property type="match status" value="1"/>
</dbReference>
<evidence type="ECO:0000256" key="1">
    <source>
        <dbReference type="SAM" id="MobiDB-lite"/>
    </source>
</evidence>
<name>A0AAV2R2N5_MEGNR</name>
<feature type="compositionally biased region" description="Polar residues" evidence="1">
    <location>
        <begin position="1190"/>
        <end position="1207"/>
    </location>
</feature>
<dbReference type="InterPro" id="IPR011333">
    <property type="entry name" value="SKP1/BTB/POZ_sf"/>
</dbReference>
<dbReference type="Gene3D" id="3.30.710.10">
    <property type="entry name" value="Potassium Channel Kv1.1, Chain A"/>
    <property type="match status" value="2"/>
</dbReference>
<feature type="compositionally biased region" description="Low complexity" evidence="1">
    <location>
        <begin position="1299"/>
        <end position="1310"/>
    </location>
</feature>
<feature type="compositionally biased region" description="Polar residues" evidence="1">
    <location>
        <begin position="1314"/>
        <end position="1323"/>
    </location>
</feature>
<feature type="region of interest" description="Disordered" evidence="1">
    <location>
        <begin position="1184"/>
        <end position="1324"/>
    </location>
</feature>
<evidence type="ECO:0000259" key="2">
    <source>
        <dbReference type="PROSITE" id="PS50097"/>
    </source>
</evidence>
<feature type="compositionally biased region" description="Basic and acidic residues" evidence="1">
    <location>
        <begin position="1054"/>
        <end position="1063"/>
    </location>
</feature>
<feature type="region of interest" description="Disordered" evidence="1">
    <location>
        <begin position="1668"/>
        <end position="1838"/>
    </location>
</feature>
<feature type="compositionally biased region" description="Basic and acidic residues" evidence="1">
    <location>
        <begin position="323"/>
        <end position="333"/>
    </location>
</feature>
<feature type="region of interest" description="Disordered" evidence="1">
    <location>
        <begin position="973"/>
        <end position="1165"/>
    </location>
</feature>
<feature type="compositionally biased region" description="Basic and acidic residues" evidence="1">
    <location>
        <begin position="1020"/>
        <end position="1031"/>
    </location>
</feature>
<feature type="region of interest" description="Disordered" evidence="1">
    <location>
        <begin position="486"/>
        <end position="584"/>
    </location>
</feature>
<dbReference type="CDD" id="cd18286">
    <property type="entry name" value="BTB2_POZ_BTBD8"/>
    <property type="match status" value="1"/>
</dbReference>
<proteinExistence type="predicted"/>
<feature type="compositionally biased region" description="Polar residues" evidence="1">
    <location>
        <begin position="1274"/>
        <end position="1290"/>
    </location>
</feature>
<feature type="compositionally biased region" description="Basic and acidic residues" evidence="1">
    <location>
        <begin position="1238"/>
        <end position="1256"/>
    </location>
</feature>
<dbReference type="InterPro" id="IPR000210">
    <property type="entry name" value="BTB/POZ_dom"/>
</dbReference>
<sequence length="1986" mass="218887">MTRSYIRQELHSFCFRRPKISIVLRRCPALQALIIKFLSNHRLKLSTQKKISHAASGVRQRSKLGVAFPRSSSLQLKYERERSQLQDQLTQQLVTDVFSLYEKSLFVDLKLEASRGTVYCHQVFVAARVPALWHLLKNIGRLQKKQAHQLPEETREDKLFTVYLPYLQSQHLHEFVQSLYTDEFQRGSSGTIRRQLEDFLAVLQHQALVCDKRVQLEHLSVGEEVSVQRLILQQISSGQLCQQHLTDVDTFIHTRSVQCGNERSAVSREVSPSTRLDGYNVEQSLGNGETVPRRPPRLRNDDAEKPGAEGVKSNIPRQTVNTDKMETKDERSRSVSGGAAGVRRTSNVGESGMSSRYVKKPKTLVSAEKTRSLVSIQDRRGRSISDDQESPVYNVSMIKELITSPMQVSGHSFHGKLKDKREESPDTSTSSRPYYTPVEALSSAGSNTLEAALEYHNGDRELEAKDKQVNIKPHTYGAISSTKENVSLHMSGSSQQPNSLAQAGSAANTSTSQISQDSSGGDNENNISSSGSDHRLSFLHETSSMEVELPSSHDDYSSHDSEHDSKSPISQHVSNSENDDMNGLRPIIRTKTFEVMDHLAKDQENPNEAQPMYKGIESHAQGNVIPSNTASTASIPIPGKIVPNPSMSSSMVAGKPVGDISSCSAPMSTVILPEATAYEDPESLRELERKKGSLIFENNFQTYSNIPMSGSMMTASLSSDSSMGVGSLYSSMMDSSAMLSSIHSLGNQEPVVAPMMESAPVPRPASVAAVPMGVEPVGDRMVVSNSRVGTQKSLEEMAAEVEQQILLRGPVTRSPSPDSLSVDSPKRGLLKHTDSRSKLIEGEGPSRGILTKSVSKERKEEHDDEEKEKDDREYECKSSESNDHEERNQPANVAGAVNIGRNSPFSLSSSAVSSPRQGRKSENIPILSGGSTLKREKDSSDSLNQAASSAAMYGRQISSSSVKDVDAIPLVFGFVGPQEDEKPEEDKTDGATGGEQEDKTQNSIFSMFIDLNEIPSPTKEPVKEEKKEPKAKTGCYMYIEADTPSPKQRRKRHSESDRAEMSKQQDLARQQEAQSEREHRSLPPFTVAETIEERNSNRKKSTEKGVNNTEEDKEKKAFFAFIEVESSSKTGSPKSKRRGPPPQKKRNEAPSVMTRSAPSDSILYSNQESAINAMTKSVIDREEFIAQPPTRRNVSLNDKINETSTPTKEGFVTGIPRPIYPMKNPRTTNLRNTRKSPRGRDRSQGRDSSATRKEETSETADMATSRDISASELGPSQSLSFTDIMTSSHPAETEEPSETSDASSLLSSIDRSNEPSSDQNGSECSRLGEDLLRMFVNEISTDVTIQIGEKKIRAHKCILASRCVYFAAMLSGHWVESAGNVIKLQGFSHDCVVVALKHIYSGTSTVPEGVRVGELAALADMLALDGLKDVIALHLKANCCHYFHKPCSGCLEGVLDVLPIAGAYCLDELYHRCLRWVAKHFTVVTPTRNFAALPPEVQDRCLKQLMDDMTIYNLINIKLSCHNVALLTVPLSKLTECVNQMPTGSVTLHYITMPTGYITLQFLALGKDSGWSIESLEETLRVACELIRPDQAVLSHLQLTKLLDEAQEDESLYCETFVTFIEKIMSQVERFMIHNANRVAVCRKWPLLSTSTQRRIKDAAQVVVEFSRPTAPRPRLSSAGRDRNVRGSSSDGSSGFRDTQKLYRSASATTVPQKSTLRDRKLMTSSQQDSVGRCQTPPARLGARPLAHTPPPTRASTLRAQARQAAIQRSQSARSVADRPRRLRPPGTDTSTDEDNTQSSGRRAAAPMGSFTRGATFTRSLSRTDQTPTGRSARPATPSLTRGIVKEYVNLFLVKNCIVHKLPINITTNISTADTDIVLCPSLLTCSRSLSLEFLRVISGTRFAGTPDPHTASLPQLPFPTTTPVARNLNRCGLPAALVPSLRFGIAIGRISSAAPRIKKKGLKERCGDQEPTRITELIVPKKLPR</sequence>
<dbReference type="SUPFAM" id="SSF54695">
    <property type="entry name" value="POZ domain"/>
    <property type="match status" value="1"/>
</dbReference>
<accession>A0AAV2R2N5</accession>
<dbReference type="Pfam" id="PF26017">
    <property type="entry name" value="BACK_BTBD8"/>
    <property type="match status" value="1"/>
</dbReference>
<feature type="compositionally biased region" description="Low complexity" evidence="1">
    <location>
        <begin position="903"/>
        <end position="914"/>
    </location>
</feature>
<feature type="compositionally biased region" description="Polar residues" evidence="1">
    <location>
        <begin position="1064"/>
        <end position="1073"/>
    </location>
</feature>
<feature type="compositionally biased region" description="Basic and acidic residues" evidence="1">
    <location>
        <begin position="1091"/>
        <end position="1103"/>
    </location>
</feature>
<feature type="compositionally biased region" description="Low complexity" evidence="1">
    <location>
        <begin position="814"/>
        <end position="823"/>
    </location>
</feature>
<feature type="compositionally biased region" description="Basic and acidic residues" evidence="1">
    <location>
        <begin position="831"/>
        <end position="841"/>
    </location>
</feature>
<dbReference type="PROSITE" id="PS50097">
    <property type="entry name" value="BTB"/>
    <property type="match status" value="1"/>
</dbReference>
<feature type="region of interest" description="Disordered" evidence="1">
    <location>
        <begin position="263"/>
        <end position="354"/>
    </location>
</feature>
<organism evidence="3 4">
    <name type="scientific">Meganyctiphanes norvegica</name>
    <name type="common">Northern krill</name>
    <name type="synonym">Thysanopoda norvegica</name>
    <dbReference type="NCBI Taxonomy" id="48144"/>
    <lineage>
        <taxon>Eukaryota</taxon>
        <taxon>Metazoa</taxon>
        <taxon>Ecdysozoa</taxon>
        <taxon>Arthropoda</taxon>
        <taxon>Crustacea</taxon>
        <taxon>Multicrustacea</taxon>
        <taxon>Malacostraca</taxon>
        <taxon>Eumalacostraca</taxon>
        <taxon>Eucarida</taxon>
        <taxon>Euphausiacea</taxon>
        <taxon>Euphausiidae</taxon>
        <taxon>Meganyctiphanes</taxon>
    </lineage>
</organism>
<dbReference type="EMBL" id="CAXKWB010013215">
    <property type="protein sequence ID" value="CAL4106999.1"/>
    <property type="molecule type" value="Genomic_DNA"/>
</dbReference>
<feature type="compositionally biased region" description="Low complexity" evidence="1">
    <location>
        <begin position="1686"/>
        <end position="1697"/>
    </location>
</feature>
<dbReference type="SMART" id="SM00225">
    <property type="entry name" value="BTB"/>
    <property type="match status" value="2"/>
</dbReference>
<keyword evidence="4" id="KW-1185">Reference proteome</keyword>
<evidence type="ECO:0000313" key="3">
    <source>
        <dbReference type="EMBL" id="CAL4106999.1"/>
    </source>
</evidence>